<protein>
    <submittedName>
        <fullName evidence="2">Uncharacterized protein</fullName>
    </submittedName>
</protein>
<dbReference type="AlphaFoldDB" id="A0A8H5BYW6"/>
<dbReference type="EMBL" id="JAACJK010000112">
    <property type="protein sequence ID" value="KAF5331995.1"/>
    <property type="molecule type" value="Genomic_DNA"/>
</dbReference>
<feature type="region of interest" description="Disordered" evidence="1">
    <location>
        <begin position="1"/>
        <end position="36"/>
    </location>
</feature>
<dbReference type="Proteomes" id="UP000541558">
    <property type="component" value="Unassembled WGS sequence"/>
</dbReference>
<sequence length="329" mass="35805">MTGSGTENAPGSRGVGDSSSPTIDNPSARPDGSLNDNADDSHGLIIISPSFPAADDSDLVLSSIDNVVFYVKSAIVEKASSAARMSFSKLAAGPHPYDKDLVVVSIPERAPVLMLILQALEGKISLEDPIPECDDLIEAIDALPKYDLEPRTVVRPGTAIYIYLLSHAPTRPLDIFALAAHHKLDSIAVEASKSLLDYPVESIEDEIAIRIGSHYLNRLFSLHRMRLEGMSWLMLKPPMFHGVPQANFLSRTPQVSNGCGEGGRRNLQNAWALGAAPIARDTRPDLNEDRVRKTFQPLALDLDCVVCRSSFMVRIQEVVEGWAAVRDTI</sequence>
<evidence type="ECO:0000313" key="2">
    <source>
        <dbReference type="EMBL" id="KAF5331995.1"/>
    </source>
</evidence>
<comment type="caution">
    <text evidence="2">The sequence shown here is derived from an EMBL/GenBank/DDBJ whole genome shotgun (WGS) entry which is preliminary data.</text>
</comment>
<evidence type="ECO:0000313" key="3">
    <source>
        <dbReference type="Proteomes" id="UP000541558"/>
    </source>
</evidence>
<gene>
    <name evidence="2" type="ORF">D9611_008983</name>
</gene>
<name>A0A8H5BYW6_9AGAR</name>
<keyword evidence="3" id="KW-1185">Reference proteome</keyword>
<organism evidence="2 3">
    <name type="scientific">Ephemerocybe angulata</name>
    <dbReference type="NCBI Taxonomy" id="980116"/>
    <lineage>
        <taxon>Eukaryota</taxon>
        <taxon>Fungi</taxon>
        <taxon>Dikarya</taxon>
        <taxon>Basidiomycota</taxon>
        <taxon>Agaricomycotina</taxon>
        <taxon>Agaricomycetes</taxon>
        <taxon>Agaricomycetidae</taxon>
        <taxon>Agaricales</taxon>
        <taxon>Agaricineae</taxon>
        <taxon>Psathyrellaceae</taxon>
        <taxon>Ephemerocybe</taxon>
    </lineage>
</organism>
<reference evidence="2 3" key="1">
    <citation type="journal article" date="2020" name="ISME J.">
        <title>Uncovering the hidden diversity of litter-decomposition mechanisms in mushroom-forming fungi.</title>
        <authorList>
            <person name="Floudas D."/>
            <person name="Bentzer J."/>
            <person name="Ahren D."/>
            <person name="Johansson T."/>
            <person name="Persson P."/>
            <person name="Tunlid A."/>
        </authorList>
    </citation>
    <scope>NUCLEOTIDE SEQUENCE [LARGE SCALE GENOMIC DNA]</scope>
    <source>
        <strain evidence="2 3">CBS 175.51</strain>
    </source>
</reference>
<proteinExistence type="predicted"/>
<dbReference type="OrthoDB" id="3265815at2759"/>
<accession>A0A8H5BYW6</accession>
<evidence type="ECO:0000256" key="1">
    <source>
        <dbReference type="SAM" id="MobiDB-lite"/>
    </source>
</evidence>